<comment type="caution">
    <text evidence="2">The sequence shown here is derived from an EMBL/GenBank/DDBJ whole genome shotgun (WGS) entry which is preliminary data.</text>
</comment>
<dbReference type="AlphaFoldDB" id="A0A9D4F362"/>
<keyword evidence="1" id="KW-0812">Transmembrane</keyword>
<keyword evidence="1" id="KW-1133">Transmembrane helix</keyword>
<name>A0A9D4F362_DREPO</name>
<dbReference type="Proteomes" id="UP000828390">
    <property type="component" value="Unassembled WGS sequence"/>
</dbReference>
<keyword evidence="3" id="KW-1185">Reference proteome</keyword>
<dbReference type="EMBL" id="JAIWYP010000008">
    <property type="protein sequence ID" value="KAH3790501.1"/>
    <property type="molecule type" value="Genomic_DNA"/>
</dbReference>
<proteinExistence type="predicted"/>
<sequence length="168" mass="17840">MNGRCNVVKISSAGKLVPRRYNSGEYGGGGAGYVGGGGGYGTWGGHKSTSYDYTDAAGLQNNSSTHSLNSAKSSRARKASTCGLIILLILGALLLAFGIGLLVYYLLHASADAARYHTSTAPTDVTLHNVPYHHNMANMSSKEFLNVANPFCEQTNQGTHCVRMCRHL</sequence>
<reference evidence="2" key="1">
    <citation type="journal article" date="2019" name="bioRxiv">
        <title>The Genome of the Zebra Mussel, Dreissena polymorpha: A Resource for Invasive Species Research.</title>
        <authorList>
            <person name="McCartney M.A."/>
            <person name="Auch B."/>
            <person name="Kono T."/>
            <person name="Mallez S."/>
            <person name="Zhang Y."/>
            <person name="Obille A."/>
            <person name="Becker A."/>
            <person name="Abrahante J.E."/>
            <person name="Garbe J."/>
            <person name="Badalamenti J.P."/>
            <person name="Herman A."/>
            <person name="Mangelson H."/>
            <person name="Liachko I."/>
            <person name="Sullivan S."/>
            <person name="Sone E.D."/>
            <person name="Koren S."/>
            <person name="Silverstein K.A.T."/>
            <person name="Beckman K.B."/>
            <person name="Gohl D.M."/>
        </authorList>
    </citation>
    <scope>NUCLEOTIDE SEQUENCE</scope>
    <source>
        <strain evidence="2">Duluth1</strain>
        <tissue evidence="2">Whole animal</tissue>
    </source>
</reference>
<reference evidence="2" key="2">
    <citation type="submission" date="2020-11" db="EMBL/GenBank/DDBJ databases">
        <authorList>
            <person name="McCartney M.A."/>
            <person name="Auch B."/>
            <person name="Kono T."/>
            <person name="Mallez S."/>
            <person name="Becker A."/>
            <person name="Gohl D.M."/>
            <person name="Silverstein K.A.T."/>
            <person name="Koren S."/>
            <person name="Bechman K.B."/>
            <person name="Herman A."/>
            <person name="Abrahante J.E."/>
            <person name="Garbe J."/>
        </authorList>
    </citation>
    <scope>NUCLEOTIDE SEQUENCE</scope>
    <source>
        <strain evidence="2">Duluth1</strain>
        <tissue evidence="2">Whole animal</tissue>
    </source>
</reference>
<accession>A0A9D4F362</accession>
<evidence type="ECO:0000256" key="1">
    <source>
        <dbReference type="SAM" id="Phobius"/>
    </source>
</evidence>
<keyword evidence="1" id="KW-0472">Membrane</keyword>
<protein>
    <submittedName>
        <fullName evidence="2">Uncharacterized protein</fullName>
    </submittedName>
</protein>
<organism evidence="2 3">
    <name type="scientific">Dreissena polymorpha</name>
    <name type="common">Zebra mussel</name>
    <name type="synonym">Mytilus polymorpha</name>
    <dbReference type="NCBI Taxonomy" id="45954"/>
    <lineage>
        <taxon>Eukaryota</taxon>
        <taxon>Metazoa</taxon>
        <taxon>Spiralia</taxon>
        <taxon>Lophotrochozoa</taxon>
        <taxon>Mollusca</taxon>
        <taxon>Bivalvia</taxon>
        <taxon>Autobranchia</taxon>
        <taxon>Heteroconchia</taxon>
        <taxon>Euheterodonta</taxon>
        <taxon>Imparidentia</taxon>
        <taxon>Neoheterodontei</taxon>
        <taxon>Myida</taxon>
        <taxon>Dreissenoidea</taxon>
        <taxon>Dreissenidae</taxon>
        <taxon>Dreissena</taxon>
    </lineage>
</organism>
<evidence type="ECO:0000313" key="2">
    <source>
        <dbReference type="EMBL" id="KAH3790501.1"/>
    </source>
</evidence>
<evidence type="ECO:0000313" key="3">
    <source>
        <dbReference type="Proteomes" id="UP000828390"/>
    </source>
</evidence>
<gene>
    <name evidence="2" type="ORF">DPMN_168703</name>
</gene>
<feature type="transmembrane region" description="Helical" evidence="1">
    <location>
        <begin position="82"/>
        <end position="107"/>
    </location>
</feature>